<organism evidence="1">
    <name type="scientific">uncultured Caudovirales phage</name>
    <dbReference type="NCBI Taxonomy" id="2100421"/>
    <lineage>
        <taxon>Viruses</taxon>
        <taxon>Duplodnaviria</taxon>
        <taxon>Heunggongvirae</taxon>
        <taxon>Uroviricota</taxon>
        <taxon>Caudoviricetes</taxon>
        <taxon>Peduoviridae</taxon>
        <taxon>Maltschvirus</taxon>
        <taxon>Maltschvirus maltsch</taxon>
    </lineage>
</organism>
<accession>A0A6J7W9Q3</accession>
<dbReference type="EMBL" id="LR798207">
    <property type="protein sequence ID" value="CAB5178800.1"/>
    <property type="molecule type" value="Genomic_DNA"/>
</dbReference>
<dbReference type="InterPro" id="IPR011604">
    <property type="entry name" value="PDDEXK-like_dom_sf"/>
</dbReference>
<name>A0A6J7W9Q3_9CAUD</name>
<protein>
    <submittedName>
        <fullName evidence="1">Uncharacterized protein</fullName>
    </submittedName>
</protein>
<reference evidence="1" key="1">
    <citation type="submission" date="2020-05" db="EMBL/GenBank/DDBJ databases">
        <authorList>
            <person name="Chiriac C."/>
            <person name="Salcher M."/>
            <person name="Ghai R."/>
            <person name="Kavagutti S V."/>
        </authorList>
    </citation>
    <scope>NUCLEOTIDE SEQUENCE</scope>
</reference>
<dbReference type="Pfam" id="PF10926">
    <property type="entry name" value="DUF2800"/>
    <property type="match status" value="1"/>
</dbReference>
<sequence length="273" mass="29612">MTAHSSIGASSMERWAACPGSVYLSRGVPNESSKYAELGTAAHAVAEIALAKFGVGVSLRSWVGNAIPYDDHGVSKEIQLTEDMAGHLQVYLDSIHKRLLEASDPKPGEMHVEHRFDMSHLHPGLYGTADCVLWNPNTEAVSVVDLKYGSGKAVKVEGNPQLRYYALGAVLSLYPKAKSVEIVIVQPRGKHKDGPVRQEVISPFELLEWAGDLKSAAQAVDNASGDVLSVPEDEWAGRYISPGAHCFFCPARRANKCPVKEKESLTSAILDFE</sequence>
<evidence type="ECO:0000313" key="1">
    <source>
        <dbReference type="EMBL" id="CAB5178800.1"/>
    </source>
</evidence>
<dbReference type="InterPro" id="IPR021229">
    <property type="entry name" value="DUF2800"/>
</dbReference>
<proteinExistence type="predicted"/>
<gene>
    <name evidence="1" type="ORF">UFOVP158_38</name>
</gene>
<dbReference type="Gene3D" id="3.90.320.10">
    <property type="match status" value="1"/>
</dbReference>